<dbReference type="EMBL" id="NBUC01000053">
    <property type="protein sequence ID" value="PLU06255.1"/>
    <property type="molecule type" value="Genomic_DNA"/>
</dbReference>
<dbReference type="InterPro" id="IPR002514">
    <property type="entry name" value="Transposase_8"/>
</dbReference>
<dbReference type="PANTHER" id="PTHR37936:SF3">
    <property type="entry name" value="TRANSPOSASE INSC FOR INSERTION ELEMENT IS2A-RELATED"/>
    <property type="match status" value="1"/>
</dbReference>
<name>A0ABX4TQ39_9HYPH</name>
<protein>
    <recommendedName>
        <fullName evidence="7">Transposase IS3/IS911 family protein</fullName>
    </recommendedName>
</protein>
<keyword evidence="6" id="KW-1185">Reference proteome</keyword>
<evidence type="ECO:0000256" key="3">
    <source>
        <dbReference type="ARBA" id="ARBA00024308"/>
    </source>
</evidence>
<accession>A0ABX4TQ39</accession>
<dbReference type="Proteomes" id="UP001190825">
    <property type="component" value="Unassembled WGS sequence"/>
</dbReference>
<evidence type="ECO:0000256" key="2">
    <source>
        <dbReference type="ARBA" id="ARBA00022578"/>
    </source>
</evidence>
<evidence type="ECO:0000256" key="1">
    <source>
        <dbReference type="ARBA" id="ARBA00009964"/>
    </source>
</evidence>
<reference evidence="5 6" key="1">
    <citation type="journal article" date="2018" name="FEMS Microbiol. Ecol.">
        <title>Co-invading symbiotic mutualists of Medicago polymorpha retain high ancestral diversity and contain diverse accessory genomes.</title>
        <authorList>
            <person name="Porter S.S."/>
            <person name="Faber-Hammond J.J."/>
            <person name="Friesen M.L."/>
        </authorList>
    </citation>
    <scope>NUCLEOTIDE SEQUENCE [LARGE SCALE GENOMIC DNA]</scope>
    <source>
        <strain evidence="5 6">Str16</strain>
    </source>
</reference>
<gene>
    <name evidence="5" type="ORF">BMJ33_06780</name>
</gene>
<organism evidence="5 6">
    <name type="scientific">Sinorhizobium medicae</name>
    <dbReference type="NCBI Taxonomy" id="110321"/>
    <lineage>
        <taxon>Bacteria</taxon>
        <taxon>Pseudomonadati</taxon>
        <taxon>Pseudomonadota</taxon>
        <taxon>Alphaproteobacteria</taxon>
        <taxon>Hyphomicrobiales</taxon>
        <taxon>Rhizobiaceae</taxon>
        <taxon>Sinorhizobium/Ensifer group</taxon>
        <taxon>Sinorhizobium</taxon>
    </lineage>
</organism>
<comment type="caution">
    <text evidence="5">The sequence shown here is derived from an EMBL/GenBank/DDBJ whole genome shotgun (WGS) entry which is preliminary data.</text>
</comment>
<dbReference type="InterPro" id="IPR036388">
    <property type="entry name" value="WH-like_DNA-bd_sf"/>
</dbReference>
<evidence type="ECO:0008006" key="7">
    <source>
        <dbReference type="Google" id="ProtNLM"/>
    </source>
</evidence>
<keyword evidence="2" id="KW-0815">Transposition</keyword>
<sequence>MIFSAIQTSELNNRSLRPLKGQIELPPISTELSAQAEGLKHRLEYRLMSNDFRRIELLTGDARRRRWTTEQKLTIMEQSFEPGETVSSTARRHGVAPNLLYRWRKLFSEGGAAAVDSDEPIAGNSEVKKLEDRVRELERMLGRKTMEIEILREALSKASSKRQISRPILLPKDGSR</sequence>
<proteinExistence type="inferred from homology"/>
<dbReference type="PANTHER" id="PTHR37936">
    <property type="entry name" value="TRANSPOSASE INSC FOR INSERTION ELEMENT IS2A-RELATED"/>
    <property type="match status" value="1"/>
</dbReference>
<dbReference type="InterPro" id="IPR009057">
    <property type="entry name" value="Homeodomain-like_sf"/>
</dbReference>
<comment type="function">
    <text evidence="3">Involved in the transposition of the insertion sequence IS2.</text>
</comment>
<comment type="similarity">
    <text evidence="1">Belongs to the transposase 8 family.</text>
</comment>
<dbReference type="SUPFAM" id="SSF46689">
    <property type="entry name" value="Homeodomain-like"/>
    <property type="match status" value="1"/>
</dbReference>
<evidence type="ECO:0000313" key="5">
    <source>
        <dbReference type="EMBL" id="PLU06255.1"/>
    </source>
</evidence>
<dbReference type="Pfam" id="PF01527">
    <property type="entry name" value="HTH_Tnp_1"/>
    <property type="match status" value="1"/>
</dbReference>
<dbReference type="Gene3D" id="1.10.10.10">
    <property type="entry name" value="Winged helix-like DNA-binding domain superfamily/Winged helix DNA-binding domain"/>
    <property type="match status" value="1"/>
</dbReference>
<feature type="coiled-coil region" evidence="4">
    <location>
        <begin position="127"/>
        <end position="154"/>
    </location>
</feature>
<keyword evidence="4" id="KW-0175">Coiled coil</keyword>
<evidence type="ECO:0000313" key="6">
    <source>
        <dbReference type="Proteomes" id="UP001190825"/>
    </source>
</evidence>
<evidence type="ECO:0000256" key="4">
    <source>
        <dbReference type="SAM" id="Coils"/>
    </source>
</evidence>